<evidence type="ECO:0000313" key="5">
    <source>
        <dbReference type="Proteomes" id="UP001280121"/>
    </source>
</evidence>
<accession>A0AAD9WS54</accession>
<comment type="caution">
    <text evidence="4">The sequence shown here is derived from an EMBL/GenBank/DDBJ whole genome shotgun (WGS) entry which is preliminary data.</text>
</comment>
<keyword evidence="3" id="KW-0012">Acyltransferase</keyword>
<evidence type="ECO:0000256" key="1">
    <source>
        <dbReference type="ARBA" id="ARBA00009861"/>
    </source>
</evidence>
<keyword evidence="5" id="KW-1185">Reference proteome</keyword>
<dbReference type="Gene3D" id="3.30.559.10">
    <property type="entry name" value="Chloramphenicol acetyltransferase-like domain"/>
    <property type="match status" value="2"/>
</dbReference>
<evidence type="ECO:0000256" key="3">
    <source>
        <dbReference type="ARBA" id="ARBA00023315"/>
    </source>
</evidence>
<comment type="similarity">
    <text evidence="1">Belongs to the plant acyltransferase family.</text>
</comment>
<name>A0AAD9WS54_9ROSI</name>
<proteinExistence type="inferred from homology"/>
<gene>
    <name evidence="4" type="ORF">Ddye_028205</name>
</gene>
<dbReference type="InterPro" id="IPR023213">
    <property type="entry name" value="CAT-like_dom_sf"/>
</dbReference>
<dbReference type="AlphaFoldDB" id="A0AAD9WS54"/>
<keyword evidence="2" id="KW-0808">Transferase</keyword>
<dbReference type="PANTHER" id="PTHR31623">
    <property type="entry name" value="F21J9.9"/>
    <property type="match status" value="1"/>
</dbReference>
<organism evidence="4 5">
    <name type="scientific">Dipteronia dyeriana</name>
    <dbReference type="NCBI Taxonomy" id="168575"/>
    <lineage>
        <taxon>Eukaryota</taxon>
        <taxon>Viridiplantae</taxon>
        <taxon>Streptophyta</taxon>
        <taxon>Embryophyta</taxon>
        <taxon>Tracheophyta</taxon>
        <taxon>Spermatophyta</taxon>
        <taxon>Magnoliopsida</taxon>
        <taxon>eudicotyledons</taxon>
        <taxon>Gunneridae</taxon>
        <taxon>Pentapetalae</taxon>
        <taxon>rosids</taxon>
        <taxon>malvids</taxon>
        <taxon>Sapindales</taxon>
        <taxon>Sapindaceae</taxon>
        <taxon>Hippocastanoideae</taxon>
        <taxon>Acereae</taxon>
        <taxon>Dipteronia</taxon>
    </lineage>
</organism>
<protein>
    <recommendedName>
        <fullName evidence="6">Vinorine synthase-like</fullName>
    </recommendedName>
</protein>
<evidence type="ECO:0008006" key="6">
    <source>
        <dbReference type="Google" id="ProtNLM"/>
    </source>
</evidence>
<dbReference type="EMBL" id="JANJYI010000008">
    <property type="protein sequence ID" value="KAK2640410.1"/>
    <property type="molecule type" value="Genomic_DNA"/>
</dbReference>
<evidence type="ECO:0000256" key="2">
    <source>
        <dbReference type="ARBA" id="ARBA00022679"/>
    </source>
</evidence>
<sequence length="436" mass="49010">MEVRVISRKLLKPSVPTPNHLKTLKLSCIDQLAPSAFGSFIFYYPSNGDLKISEKEARLEKLEKSLSETLTRFYPLAGRYIEDRDSIDCNDEGAEYLNARVDSQLALFLERNSDQYVDQQLNCLIPFENEALEFSQMVLAVQVNMFDCGGLAIGVCLSHKVADGFVIFSFMQGWALACKVGLEEVVCPSFDMGIILSSRDVDKFSIPVREVNGMKPITKRFVFNGDAISKLKAKVMASSGLAAKRHPSRVEVVTAFIWKARMLVAQAKHRHLRPSVLTLAYNFREKTSLHIPANAFGNVFKLVLAKYKPTKTKFEFPDLVGLIGDAISKTTAECLKTENPDDLFSSAINSMRELHESLAKMETDICVFTSVCRFPYYEIDFGWGKPAWVSSVQKPTDIVLMMDTKCGTGIEAWATFEEQEMLLFQKDQDIISFTSN</sequence>
<dbReference type="GO" id="GO:0016746">
    <property type="term" value="F:acyltransferase activity"/>
    <property type="evidence" value="ECO:0007669"/>
    <property type="project" value="UniProtKB-KW"/>
</dbReference>
<dbReference type="Proteomes" id="UP001280121">
    <property type="component" value="Unassembled WGS sequence"/>
</dbReference>
<dbReference type="PANTHER" id="PTHR31623:SF116">
    <property type="entry name" value="ACETYL-COA-BENZYLALCOHOL ACETYLTRANSFERASE-LIKE"/>
    <property type="match status" value="1"/>
</dbReference>
<reference evidence="4" key="1">
    <citation type="journal article" date="2023" name="Plant J.">
        <title>Genome sequences and population genomics provide insights into the demographic history, inbreeding, and mutation load of two 'living fossil' tree species of Dipteronia.</title>
        <authorList>
            <person name="Feng Y."/>
            <person name="Comes H.P."/>
            <person name="Chen J."/>
            <person name="Zhu S."/>
            <person name="Lu R."/>
            <person name="Zhang X."/>
            <person name="Li P."/>
            <person name="Qiu J."/>
            <person name="Olsen K.M."/>
            <person name="Qiu Y."/>
        </authorList>
    </citation>
    <scope>NUCLEOTIDE SEQUENCE</scope>
    <source>
        <strain evidence="4">KIB01</strain>
    </source>
</reference>
<dbReference type="Pfam" id="PF02458">
    <property type="entry name" value="Transferase"/>
    <property type="match status" value="1"/>
</dbReference>
<evidence type="ECO:0000313" key="4">
    <source>
        <dbReference type="EMBL" id="KAK2640410.1"/>
    </source>
</evidence>